<gene>
    <name evidence="1" type="ORF">IPH26_17830</name>
</gene>
<comment type="caution">
    <text evidence="1">The sequence shown here is derived from an EMBL/GenBank/DDBJ whole genome shotgun (WGS) entry which is preliminary data.</text>
</comment>
<dbReference type="EMBL" id="JADJEV010000004">
    <property type="protein sequence ID" value="MBK6974711.1"/>
    <property type="molecule type" value="Genomic_DNA"/>
</dbReference>
<proteinExistence type="predicted"/>
<dbReference type="AlphaFoldDB" id="A0A9D7HSL3"/>
<evidence type="ECO:0000313" key="1">
    <source>
        <dbReference type="EMBL" id="MBK6974711.1"/>
    </source>
</evidence>
<name>A0A9D7HSL3_9PROT</name>
<evidence type="ECO:0000313" key="2">
    <source>
        <dbReference type="Proteomes" id="UP000807785"/>
    </source>
</evidence>
<reference evidence="1" key="1">
    <citation type="submission" date="2020-10" db="EMBL/GenBank/DDBJ databases">
        <title>Connecting structure to function with the recovery of over 1000 high-quality activated sludge metagenome-assembled genomes encoding full-length rRNA genes using long-read sequencing.</title>
        <authorList>
            <person name="Singleton C.M."/>
            <person name="Petriglieri F."/>
            <person name="Kristensen J.M."/>
            <person name="Kirkegaard R.H."/>
            <person name="Michaelsen T.Y."/>
            <person name="Andersen M.H."/>
            <person name="Karst S.M."/>
            <person name="Dueholm M.S."/>
            <person name="Nielsen P.H."/>
            <person name="Albertsen M."/>
        </authorList>
    </citation>
    <scope>NUCLEOTIDE SEQUENCE</scope>
    <source>
        <strain evidence="1">Bjer_18-Q3-R1-45_BAT3C.347</strain>
    </source>
</reference>
<protein>
    <submittedName>
        <fullName evidence="1">Uncharacterized protein</fullName>
    </submittedName>
</protein>
<sequence>MGCTRAIAWNAPLECRARSASWLPSATYTLRRRAEATIPPHLLYQKGWPVTVPTAQEALSEGARHEVATAFALDINNTTPEELTGRYVDMMAQREGKFGAGGRLRK</sequence>
<accession>A0A9D7HSL3</accession>
<dbReference type="Proteomes" id="UP000807785">
    <property type="component" value="Unassembled WGS sequence"/>
</dbReference>
<organism evidence="1 2">
    <name type="scientific">Candidatus Methylophosphatis roskildensis</name>
    <dbReference type="NCBI Taxonomy" id="2899263"/>
    <lineage>
        <taxon>Bacteria</taxon>
        <taxon>Pseudomonadati</taxon>
        <taxon>Pseudomonadota</taxon>
        <taxon>Betaproteobacteria</taxon>
        <taxon>Nitrosomonadales</taxon>
        <taxon>Sterolibacteriaceae</taxon>
        <taxon>Candidatus Methylophosphatis</taxon>
    </lineage>
</organism>